<dbReference type="Pfam" id="PF14014">
    <property type="entry name" value="DUF4230"/>
    <property type="match status" value="1"/>
</dbReference>
<dbReference type="RefSeq" id="WP_183612108.1">
    <property type="nucleotide sequence ID" value="NZ_JACICY010000002.1"/>
</dbReference>
<proteinExistence type="predicted"/>
<comment type="caution">
    <text evidence="2">The sequence shown here is derived from an EMBL/GenBank/DDBJ whole genome shotgun (WGS) entry which is preliminary data.</text>
</comment>
<evidence type="ECO:0000313" key="3">
    <source>
        <dbReference type="Proteomes" id="UP000562395"/>
    </source>
</evidence>
<evidence type="ECO:0000313" key="2">
    <source>
        <dbReference type="EMBL" id="MBB3859830.1"/>
    </source>
</evidence>
<organism evidence="2 3">
    <name type="scientific">Novosphingobium hassiacum</name>
    <dbReference type="NCBI Taxonomy" id="173676"/>
    <lineage>
        <taxon>Bacteria</taxon>
        <taxon>Pseudomonadati</taxon>
        <taxon>Pseudomonadota</taxon>
        <taxon>Alphaproteobacteria</taxon>
        <taxon>Sphingomonadales</taxon>
        <taxon>Sphingomonadaceae</taxon>
        <taxon>Novosphingobium</taxon>
    </lineage>
</organism>
<accession>A0A7W5ZY15</accession>
<feature type="transmembrane region" description="Helical" evidence="1">
    <location>
        <begin position="30"/>
        <end position="48"/>
    </location>
</feature>
<keyword evidence="1" id="KW-1133">Transmembrane helix</keyword>
<keyword evidence="1" id="KW-0812">Transmembrane</keyword>
<name>A0A7W5ZY15_9SPHN</name>
<dbReference type="InterPro" id="IPR025324">
    <property type="entry name" value="DUF4230"/>
</dbReference>
<dbReference type="AlphaFoldDB" id="A0A7W5ZY15"/>
<keyword evidence="1" id="KW-0472">Membrane</keyword>
<dbReference type="Proteomes" id="UP000562395">
    <property type="component" value="Unassembled WGS sequence"/>
</dbReference>
<keyword evidence="3" id="KW-1185">Reference proteome</keyword>
<protein>
    <recommendedName>
        <fullName evidence="4">DUF4230 domain-containing protein</fullName>
    </recommendedName>
</protein>
<gene>
    <name evidence="2" type="ORF">GGQ88_001091</name>
</gene>
<evidence type="ECO:0008006" key="4">
    <source>
        <dbReference type="Google" id="ProtNLM"/>
    </source>
</evidence>
<dbReference type="EMBL" id="JACICY010000002">
    <property type="protein sequence ID" value="MBB3859830.1"/>
    <property type="molecule type" value="Genomic_DNA"/>
</dbReference>
<reference evidence="2 3" key="1">
    <citation type="submission" date="2020-08" db="EMBL/GenBank/DDBJ databases">
        <title>Genomic Encyclopedia of Type Strains, Phase IV (KMG-IV): sequencing the most valuable type-strain genomes for metagenomic binning, comparative biology and taxonomic classification.</title>
        <authorList>
            <person name="Goeker M."/>
        </authorList>
    </citation>
    <scope>NUCLEOTIDE SEQUENCE [LARGE SCALE GENOMIC DNA]</scope>
    <source>
        <strain evidence="2 3">DSM 14552</strain>
    </source>
</reference>
<sequence>MDDPSLTSSPPPRVDTPPLHRETSLARVSMLPWGLFLLALAAAAFLAWKLWQPEDIGDPLATSLVAFEKQDKLTVFSAELAPVVSSNDSRMFGLVNAKQVAVIPARVDYTINLASVGRDRLSWNVEAQTLGVRLPPLTVSRPNLDEARAQYLRDGLWIGRDAQDKLTRDNTRLAEAQAVQQAANPVLMNLARQAAKEAISQNLSIPLQVAGYTKAKVVVTFDQ</sequence>
<evidence type="ECO:0000256" key="1">
    <source>
        <dbReference type="SAM" id="Phobius"/>
    </source>
</evidence>